<dbReference type="Gramene" id="TuG1812G0200003301.01.T01">
    <property type="protein sequence ID" value="TuG1812G0200003301.01.T01.cds432990"/>
    <property type="gene ID" value="TuG1812G0200003301.01"/>
</dbReference>
<dbReference type="PANTHER" id="PTHR24559:SF444">
    <property type="entry name" value="REVERSE TRANSCRIPTASE DOMAIN-CONTAINING PROTEIN"/>
    <property type="match status" value="1"/>
</dbReference>
<protein>
    <recommendedName>
        <fullName evidence="1">Reverse transcriptase domain-containing protein</fullName>
    </recommendedName>
</protein>
<name>A0A8R7TIJ4_TRIUA</name>
<dbReference type="PANTHER" id="PTHR24559">
    <property type="entry name" value="TRANSPOSON TY3-I GAG-POL POLYPROTEIN"/>
    <property type="match status" value="1"/>
</dbReference>
<dbReference type="CDD" id="cd01647">
    <property type="entry name" value="RT_LTR"/>
    <property type="match status" value="1"/>
</dbReference>
<dbReference type="InterPro" id="IPR053134">
    <property type="entry name" value="RNA-dir_DNA_polymerase"/>
</dbReference>
<dbReference type="AlphaFoldDB" id="A0A8R7TIJ4"/>
<dbReference type="InterPro" id="IPR000477">
    <property type="entry name" value="RT_dom"/>
</dbReference>
<reference evidence="2" key="3">
    <citation type="submission" date="2022-06" db="UniProtKB">
        <authorList>
            <consortium name="EnsemblPlants"/>
        </authorList>
    </citation>
    <scope>IDENTIFICATION</scope>
</reference>
<sequence length="199" mass="23256">MRPYRYTPKQKDEIEAQVKEMLRLGLIVSSNSAFSSPVLLVKKKDQTWRFCIDFRHLNAITLKTTYPMPVIDELLDEIAGSRWFSKMDLRAGYHQIRLRPEDEHKTAFKTHNGHYQFRFMSYGLAYAPATFQGVVHVVLRPVLRKGVLVSMDDILIHSEDLDTHKQLLTQVLKLLNQYSLKAKRTKCTFGQQKISYLIR</sequence>
<accession>A0A8R7TIJ4</accession>
<dbReference type="InterPro" id="IPR043502">
    <property type="entry name" value="DNA/RNA_pol_sf"/>
</dbReference>
<dbReference type="EnsemblPlants" id="TuG1812G0200003301.01.T01">
    <property type="protein sequence ID" value="TuG1812G0200003301.01.T01.cds432990"/>
    <property type="gene ID" value="TuG1812G0200003301.01"/>
</dbReference>
<dbReference type="Gene3D" id="3.10.10.10">
    <property type="entry name" value="HIV Type 1 Reverse Transcriptase, subunit A, domain 1"/>
    <property type="match status" value="1"/>
</dbReference>
<evidence type="ECO:0000259" key="1">
    <source>
        <dbReference type="PROSITE" id="PS50878"/>
    </source>
</evidence>
<proteinExistence type="predicted"/>
<evidence type="ECO:0000313" key="2">
    <source>
        <dbReference type="EnsemblPlants" id="TuG1812G0200003301.01.T01.cds432990"/>
    </source>
</evidence>
<evidence type="ECO:0000313" key="3">
    <source>
        <dbReference type="Proteomes" id="UP000015106"/>
    </source>
</evidence>
<dbReference type="InterPro" id="IPR043128">
    <property type="entry name" value="Rev_trsase/Diguanyl_cyclase"/>
</dbReference>
<dbReference type="Gene3D" id="3.30.70.270">
    <property type="match status" value="1"/>
</dbReference>
<dbReference type="Pfam" id="PF00078">
    <property type="entry name" value="RVT_1"/>
    <property type="match status" value="1"/>
</dbReference>
<dbReference type="PROSITE" id="PS50878">
    <property type="entry name" value="RT_POL"/>
    <property type="match status" value="1"/>
</dbReference>
<dbReference type="FunFam" id="3.30.70.270:FF:000003">
    <property type="entry name" value="Transposon Ty3-G Gag-Pol polyprotein"/>
    <property type="match status" value="1"/>
</dbReference>
<reference evidence="2" key="2">
    <citation type="submission" date="2018-03" db="EMBL/GenBank/DDBJ databases">
        <title>The Triticum urartu genome reveals the dynamic nature of wheat genome evolution.</title>
        <authorList>
            <person name="Ling H."/>
            <person name="Ma B."/>
            <person name="Shi X."/>
            <person name="Liu H."/>
            <person name="Dong L."/>
            <person name="Sun H."/>
            <person name="Cao Y."/>
            <person name="Gao Q."/>
            <person name="Zheng S."/>
            <person name="Li Y."/>
            <person name="Yu Y."/>
            <person name="Du H."/>
            <person name="Qi M."/>
            <person name="Li Y."/>
            <person name="Yu H."/>
            <person name="Cui Y."/>
            <person name="Wang N."/>
            <person name="Chen C."/>
            <person name="Wu H."/>
            <person name="Zhao Y."/>
            <person name="Zhang J."/>
            <person name="Li Y."/>
            <person name="Zhou W."/>
            <person name="Zhang B."/>
            <person name="Hu W."/>
            <person name="Eijk M."/>
            <person name="Tang J."/>
            <person name="Witsenboer H."/>
            <person name="Zhao S."/>
            <person name="Li Z."/>
            <person name="Zhang A."/>
            <person name="Wang D."/>
            <person name="Liang C."/>
        </authorList>
    </citation>
    <scope>NUCLEOTIDE SEQUENCE [LARGE SCALE GENOMIC DNA]</scope>
    <source>
        <strain evidence="2">cv. G1812</strain>
    </source>
</reference>
<reference evidence="3" key="1">
    <citation type="journal article" date="2013" name="Nature">
        <title>Draft genome of the wheat A-genome progenitor Triticum urartu.</title>
        <authorList>
            <person name="Ling H.Q."/>
            <person name="Zhao S."/>
            <person name="Liu D."/>
            <person name="Wang J."/>
            <person name="Sun H."/>
            <person name="Zhang C."/>
            <person name="Fan H."/>
            <person name="Li D."/>
            <person name="Dong L."/>
            <person name="Tao Y."/>
            <person name="Gao C."/>
            <person name="Wu H."/>
            <person name="Li Y."/>
            <person name="Cui Y."/>
            <person name="Guo X."/>
            <person name="Zheng S."/>
            <person name="Wang B."/>
            <person name="Yu K."/>
            <person name="Liang Q."/>
            <person name="Yang W."/>
            <person name="Lou X."/>
            <person name="Chen J."/>
            <person name="Feng M."/>
            <person name="Jian J."/>
            <person name="Zhang X."/>
            <person name="Luo G."/>
            <person name="Jiang Y."/>
            <person name="Liu J."/>
            <person name="Wang Z."/>
            <person name="Sha Y."/>
            <person name="Zhang B."/>
            <person name="Wu H."/>
            <person name="Tang D."/>
            <person name="Shen Q."/>
            <person name="Xue P."/>
            <person name="Zou S."/>
            <person name="Wang X."/>
            <person name="Liu X."/>
            <person name="Wang F."/>
            <person name="Yang Y."/>
            <person name="An X."/>
            <person name="Dong Z."/>
            <person name="Zhang K."/>
            <person name="Zhang X."/>
            <person name="Luo M.C."/>
            <person name="Dvorak J."/>
            <person name="Tong Y."/>
            <person name="Wang J."/>
            <person name="Yang H."/>
            <person name="Li Z."/>
            <person name="Wang D."/>
            <person name="Zhang A."/>
            <person name="Wang J."/>
        </authorList>
    </citation>
    <scope>NUCLEOTIDE SEQUENCE</scope>
    <source>
        <strain evidence="3">cv. G1812</strain>
    </source>
</reference>
<keyword evidence="3" id="KW-1185">Reference proteome</keyword>
<feature type="domain" description="Reverse transcriptase" evidence="1">
    <location>
        <begin position="22"/>
        <end position="199"/>
    </location>
</feature>
<organism evidence="2 3">
    <name type="scientific">Triticum urartu</name>
    <name type="common">Red wild einkorn</name>
    <name type="synonym">Crithodium urartu</name>
    <dbReference type="NCBI Taxonomy" id="4572"/>
    <lineage>
        <taxon>Eukaryota</taxon>
        <taxon>Viridiplantae</taxon>
        <taxon>Streptophyta</taxon>
        <taxon>Embryophyta</taxon>
        <taxon>Tracheophyta</taxon>
        <taxon>Spermatophyta</taxon>
        <taxon>Magnoliopsida</taxon>
        <taxon>Liliopsida</taxon>
        <taxon>Poales</taxon>
        <taxon>Poaceae</taxon>
        <taxon>BOP clade</taxon>
        <taxon>Pooideae</taxon>
        <taxon>Triticodae</taxon>
        <taxon>Triticeae</taxon>
        <taxon>Triticinae</taxon>
        <taxon>Triticum</taxon>
    </lineage>
</organism>
<dbReference type="Proteomes" id="UP000015106">
    <property type="component" value="Chromosome 2"/>
</dbReference>
<dbReference type="SUPFAM" id="SSF56672">
    <property type="entry name" value="DNA/RNA polymerases"/>
    <property type="match status" value="1"/>
</dbReference>